<dbReference type="PRINTS" id="PR00344">
    <property type="entry name" value="BCTRLSENSOR"/>
</dbReference>
<dbReference type="SUPFAM" id="SSF46689">
    <property type="entry name" value="Homeodomain-like"/>
    <property type="match status" value="1"/>
</dbReference>
<name>A0A7W6ETF8_9BACT</name>
<comment type="caution">
    <text evidence="17">The sequence shown here is derived from an EMBL/GenBank/DDBJ whole genome shotgun (WGS) entry which is preliminary data.</text>
</comment>
<dbReference type="SUPFAM" id="SSF52172">
    <property type="entry name" value="CheY-like"/>
    <property type="match status" value="1"/>
</dbReference>
<dbReference type="PROSITE" id="PS01124">
    <property type="entry name" value="HTH_ARAC_FAMILY_2"/>
    <property type="match status" value="1"/>
</dbReference>
<dbReference type="PANTHER" id="PTHR43547">
    <property type="entry name" value="TWO-COMPONENT HISTIDINE KINASE"/>
    <property type="match status" value="1"/>
</dbReference>
<evidence type="ECO:0000256" key="5">
    <source>
        <dbReference type="ARBA" id="ARBA00022741"/>
    </source>
</evidence>
<dbReference type="SMART" id="SM00342">
    <property type="entry name" value="HTH_ARAC"/>
    <property type="match status" value="1"/>
</dbReference>
<keyword evidence="12" id="KW-1133">Transmembrane helix</keyword>
<feature type="domain" description="Histidine kinase" evidence="15">
    <location>
        <begin position="418"/>
        <end position="633"/>
    </location>
</feature>
<keyword evidence="13" id="KW-0732">Signal</keyword>
<dbReference type="FunFam" id="3.30.565.10:FF:000037">
    <property type="entry name" value="Hybrid sensor histidine kinase/response regulator"/>
    <property type="match status" value="1"/>
</dbReference>
<evidence type="ECO:0000256" key="10">
    <source>
        <dbReference type="ARBA" id="ARBA00023163"/>
    </source>
</evidence>
<organism evidence="17 18">
    <name type="scientific">Runella defluvii</name>
    <dbReference type="NCBI Taxonomy" id="370973"/>
    <lineage>
        <taxon>Bacteria</taxon>
        <taxon>Pseudomonadati</taxon>
        <taxon>Bacteroidota</taxon>
        <taxon>Cytophagia</taxon>
        <taxon>Cytophagales</taxon>
        <taxon>Spirosomataceae</taxon>
        <taxon>Runella</taxon>
    </lineage>
</organism>
<evidence type="ECO:0000256" key="8">
    <source>
        <dbReference type="ARBA" id="ARBA00023012"/>
    </source>
</evidence>
<dbReference type="Gene3D" id="1.10.287.130">
    <property type="match status" value="1"/>
</dbReference>
<feature type="domain" description="Response regulatory" evidence="16">
    <location>
        <begin position="669"/>
        <end position="784"/>
    </location>
</feature>
<feature type="domain" description="HTH araC/xylS-type" evidence="14">
    <location>
        <begin position="818"/>
        <end position="917"/>
    </location>
</feature>
<dbReference type="PANTHER" id="PTHR43547:SF2">
    <property type="entry name" value="HYBRID SIGNAL TRANSDUCTION HISTIDINE KINASE C"/>
    <property type="match status" value="1"/>
</dbReference>
<dbReference type="InterPro" id="IPR003594">
    <property type="entry name" value="HATPase_dom"/>
</dbReference>
<evidence type="ECO:0000256" key="9">
    <source>
        <dbReference type="ARBA" id="ARBA00023015"/>
    </source>
</evidence>
<dbReference type="InterPro" id="IPR036890">
    <property type="entry name" value="HATPase_C_sf"/>
</dbReference>
<evidence type="ECO:0000259" key="15">
    <source>
        <dbReference type="PROSITE" id="PS50109"/>
    </source>
</evidence>
<dbReference type="GO" id="GO:0043565">
    <property type="term" value="F:sequence-specific DNA binding"/>
    <property type="evidence" value="ECO:0007669"/>
    <property type="project" value="InterPro"/>
</dbReference>
<dbReference type="InterPro" id="IPR011622">
    <property type="entry name" value="7TMR_DISM_rcpt_extracell_dom2"/>
</dbReference>
<dbReference type="GO" id="GO:0000155">
    <property type="term" value="F:phosphorelay sensor kinase activity"/>
    <property type="evidence" value="ECO:0007669"/>
    <property type="project" value="InterPro"/>
</dbReference>
<keyword evidence="3 11" id="KW-0597">Phosphoprotein</keyword>
<evidence type="ECO:0000256" key="1">
    <source>
        <dbReference type="ARBA" id="ARBA00000085"/>
    </source>
</evidence>
<feature type="transmembrane region" description="Helical" evidence="12">
    <location>
        <begin position="271"/>
        <end position="292"/>
    </location>
</feature>
<gene>
    <name evidence="17" type="ORF">FHS57_005379</name>
</gene>
<evidence type="ECO:0000256" key="3">
    <source>
        <dbReference type="ARBA" id="ARBA00022553"/>
    </source>
</evidence>
<evidence type="ECO:0000259" key="16">
    <source>
        <dbReference type="PROSITE" id="PS50110"/>
    </source>
</evidence>
<keyword evidence="4" id="KW-0808">Transferase</keyword>
<evidence type="ECO:0000256" key="13">
    <source>
        <dbReference type="SAM" id="SignalP"/>
    </source>
</evidence>
<dbReference type="InterPro" id="IPR003661">
    <property type="entry name" value="HisK_dim/P_dom"/>
</dbReference>
<keyword evidence="6 17" id="KW-0418">Kinase</keyword>
<evidence type="ECO:0000256" key="11">
    <source>
        <dbReference type="PROSITE-ProRule" id="PRU00169"/>
    </source>
</evidence>
<keyword evidence="17" id="KW-0238">DNA-binding</keyword>
<dbReference type="SMART" id="SM00388">
    <property type="entry name" value="HisKA"/>
    <property type="match status" value="1"/>
</dbReference>
<dbReference type="InterPro" id="IPR004358">
    <property type="entry name" value="Sig_transdc_His_kin-like_C"/>
</dbReference>
<dbReference type="InterPro" id="IPR001789">
    <property type="entry name" value="Sig_transdc_resp-reg_receiver"/>
</dbReference>
<evidence type="ECO:0000256" key="7">
    <source>
        <dbReference type="ARBA" id="ARBA00022840"/>
    </source>
</evidence>
<evidence type="ECO:0000256" key="6">
    <source>
        <dbReference type="ARBA" id="ARBA00022777"/>
    </source>
</evidence>
<dbReference type="Proteomes" id="UP000541352">
    <property type="component" value="Unassembled WGS sequence"/>
</dbReference>
<dbReference type="Gene3D" id="2.60.40.2380">
    <property type="match status" value="1"/>
</dbReference>
<dbReference type="SUPFAM" id="SSF55874">
    <property type="entry name" value="ATPase domain of HSP90 chaperone/DNA topoisomerase II/histidine kinase"/>
    <property type="match status" value="1"/>
</dbReference>
<dbReference type="Gene3D" id="1.10.10.60">
    <property type="entry name" value="Homeodomain-like"/>
    <property type="match status" value="1"/>
</dbReference>
<dbReference type="PROSITE" id="PS50110">
    <property type="entry name" value="RESPONSE_REGULATORY"/>
    <property type="match status" value="1"/>
</dbReference>
<dbReference type="SMART" id="SM00387">
    <property type="entry name" value="HATPase_c"/>
    <property type="match status" value="1"/>
</dbReference>
<dbReference type="GO" id="GO:0005524">
    <property type="term" value="F:ATP binding"/>
    <property type="evidence" value="ECO:0007669"/>
    <property type="project" value="UniProtKB-KW"/>
</dbReference>
<feature type="transmembrane region" description="Helical" evidence="12">
    <location>
        <begin position="181"/>
        <end position="203"/>
    </location>
</feature>
<dbReference type="InterPro" id="IPR011006">
    <property type="entry name" value="CheY-like_superfamily"/>
</dbReference>
<keyword evidence="18" id="KW-1185">Reference proteome</keyword>
<dbReference type="InterPro" id="IPR018060">
    <property type="entry name" value="HTH_AraC"/>
</dbReference>
<dbReference type="CDD" id="cd00082">
    <property type="entry name" value="HisKA"/>
    <property type="match status" value="1"/>
</dbReference>
<evidence type="ECO:0000256" key="4">
    <source>
        <dbReference type="ARBA" id="ARBA00022679"/>
    </source>
</evidence>
<feature type="signal peptide" evidence="13">
    <location>
        <begin position="1"/>
        <end position="18"/>
    </location>
</feature>
<dbReference type="EMBL" id="JACIBY010000016">
    <property type="protein sequence ID" value="MBB3841351.1"/>
    <property type="molecule type" value="Genomic_DNA"/>
</dbReference>
<keyword evidence="12" id="KW-0472">Membrane</keyword>
<feature type="transmembrane region" description="Helical" evidence="12">
    <location>
        <begin position="355"/>
        <end position="377"/>
    </location>
</feature>
<dbReference type="Pfam" id="PF02518">
    <property type="entry name" value="HATPase_c"/>
    <property type="match status" value="1"/>
</dbReference>
<dbReference type="PROSITE" id="PS50109">
    <property type="entry name" value="HIS_KIN"/>
    <property type="match status" value="1"/>
</dbReference>
<keyword evidence="5" id="KW-0547">Nucleotide-binding</keyword>
<dbReference type="InterPro" id="IPR005467">
    <property type="entry name" value="His_kinase_dom"/>
</dbReference>
<keyword evidence="8" id="KW-0902">Two-component regulatory system</keyword>
<dbReference type="Pfam" id="PF00512">
    <property type="entry name" value="HisKA"/>
    <property type="match status" value="1"/>
</dbReference>
<dbReference type="Pfam" id="PF00072">
    <property type="entry name" value="Response_reg"/>
    <property type="match status" value="1"/>
</dbReference>
<dbReference type="SUPFAM" id="SSF47384">
    <property type="entry name" value="Homodimeric domain of signal transducing histidine kinase"/>
    <property type="match status" value="1"/>
</dbReference>
<comment type="catalytic activity">
    <reaction evidence="1">
        <text>ATP + protein L-histidine = ADP + protein N-phospho-L-histidine.</text>
        <dbReference type="EC" id="2.7.13.3"/>
    </reaction>
</comment>
<sequence length="919" mass="106077">MKGLFFCYLFLIGVWANAQEVFLDPKKDEIDASSRVGIVEDKLSSWSFEQIQERLFVQNKSKHILIPFSNHTFWIKCKLKNATAEPQKWVVRWENPLTERIDFYVQATPNGRFARFEKGSFREKHHSYIFENTPSLTLSFAPHQTQTLYLKVVNKRGIFSRLVLLPTDALERTKYSSIQRWSILDGSLLIRLIYTFILALFVIKDLSFKRYSAFIFIRTFSFWGMIGVLGGWLTTQPYWATIANNVVIFLSPIGYTFAIRSVVDIRSFPSYVVYLLRVVLGLTVLFALLILLDYQWYWLKGAVFLNLGTQYVLLGIIAVACYRRFRINWSYGVPLLLGVASYSLVLTRLLGGLQWAGLFEVALLFFVLELLFFGLYLGRIIRTYEEEQLTIKKELYFKKIQTNQLQELDELKTNFFVNISHELRTPLTLIGGYMEDLRRQSPQNQVYEIVSRNAQRLLVLINQLLDLSKLEAGQLQVTLRPLRLDTYLKTLFSAYQSLAESKKIRFTFHQSQEEVVGEVDQDKLEKIVTNLLSNAFKFTDAGKKVEVSVDYAVSNNRLIVSVKDEGVGIPNDKLAQIFNRFYQVERPNHAKYEGTGVGLALVKELVNALNGTIQVQSKEGEGSTFRIELPVTYRDDVSIEGEYPPSPLEWPSVENKIEKTSLKHDVDLRLLVVDDNADIRQYIRSIFAKDYWVVEAENGKIGIEKALEMTPDIIISDLMMPEMDGFEFCKRLKSDEKTSHIPIIMLSAKANPESRIESWELGADDYLLKPFQSEEVRVRVQTLLEKQARLRTYFSAAVGTEKPVTETEEASKERGFLRKLYALVEQRMSDSEFTAELCAKEMGMSQSQLLRKLKALTNQTINEYIRDFRLQRAADLLSQNEATISEIVYEVGFTNLSYFTKMFKEKYGKLPSEFSTQEE</sequence>
<dbReference type="Pfam" id="PF12833">
    <property type="entry name" value="HTH_18"/>
    <property type="match status" value="1"/>
</dbReference>
<dbReference type="GO" id="GO:0003700">
    <property type="term" value="F:DNA-binding transcription factor activity"/>
    <property type="evidence" value="ECO:0007669"/>
    <property type="project" value="InterPro"/>
</dbReference>
<dbReference type="SMART" id="SM00448">
    <property type="entry name" value="REC"/>
    <property type="match status" value="1"/>
</dbReference>
<dbReference type="EC" id="2.7.13.3" evidence="2"/>
<feature type="transmembrane region" description="Helical" evidence="12">
    <location>
        <begin position="298"/>
        <end position="322"/>
    </location>
</feature>
<evidence type="ECO:0000259" key="14">
    <source>
        <dbReference type="PROSITE" id="PS01124"/>
    </source>
</evidence>
<accession>A0A7W6ETF8</accession>
<feature type="transmembrane region" description="Helical" evidence="12">
    <location>
        <begin position="329"/>
        <end position="349"/>
    </location>
</feature>
<dbReference type="Pfam" id="PF07696">
    <property type="entry name" value="7TMR-DISMED2"/>
    <property type="match status" value="1"/>
</dbReference>
<evidence type="ECO:0000256" key="12">
    <source>
        <dbReference type="SAM" id="Phobius"/>
    </source>
</evidence>
<dbReference type="InterPro" id="IPR009057">
    <property type="entry name" value="Homeodomain-like_sf"/>
</dbReference>
<dbReference type="AlphaFoldDB" id="A0A7W6ETF8"/>
<feature type="transmembrane region" description="Helical" evidence="12">
    <location>
        <begin position="215"/>
        <end position="233"/>
    </location>
</feature>
<feature type="transmembrane region" description="Helical" evidence="12">
    <location>
        <begin position="239"/>
        <end position="259"/>
    </location>
</feature>
<protein>
    <recommendedName>
        <fullName evidence="2">histidine kinase</fullName>
        <ecNumber evidence="2">2.7.13.3</ecNumber>
    </recommendedName>
</protein>
<evidence type="ECO:0000313" key="17">
    <source>
        <dbReference type="EMBL" id="MBB3841351.1"/>
    </source>
</evidence>
<keyword evidence="10" id="KW-0804">Transcription</keyword>
<proteinExistence type="predicted"/>
<evidence type="ECO:0000313" key="18">
    <source>
        <dbReference type="Proteomes" id="UP000541352"/>
    </source>
</evidence>
<dbReference type="Gene3D" id="3.40.50.2300">
    <property type="match status" value="1"/>
</dbReference>
<keyword evidence="7" id="KW-0067">ATP-binding</keyword>
<keyword evidence="9" id="KW-0805">Transcription regulation</keyword>
<dbReference type="Gene3D" id="3.30.565.10">
    <property type="entry name" value="Histidine kinase-like ATPase, C-terminal domain"/>
    <property type="match status" value="1"/>
</dbReference>
<dbReference type="RefSeq" id="WP_183978966.1">
    <property type="nucleotide sequence ID" value="NZ_JACIBY010000016.1"/>
</dbReference>
<feature type="modified residue" description="4-aspartylphosphate" evidence="11">
    <location>
        <position position="717"/>
    </location>
</feature>
<evidence type="ECO:0000256" key="2">
    <source>
        <dbReference type="ARBA" id="ARBA00012438"/>
    </source>
</evidence>
<feature type="chain" id="PRO_5030668637" description="histidine kinase" evidence="13">
    <location>
        <begin position="19"/>
        <end position="919"/>
    </location>
</feature>
<reference evidence="17 18" key="1">
    <citation type="submission" date="2020-08" db="EMBL/GenBank/DDBJ databases">
        <title>Genomic Encyclopedia of Type Strains, Phase IV (KMG-IV): sequencing the most valuable type-strain genomes for metagenomic binning, comparative biology and taxonomic classification.</title>
        <authorList>
            <person name="Goeker M."/>
        </authorList>
    </citation>
    <scope>NUCLEOTIDE SEQUENCE [LARGE SCALE GENOMIC DNA]</scope>
    <source>
        <strain evidence="17 18">DSM 17976</strain>
    </source>
</reference>
<keyword evidence="12" id="KW-0812">Transmembrane</keyword>
<dbReference type="FunFam" id="1.10.287.130:FF:000045">
    <property type="entry name" value="Two-component system sensor histidine kinase/response regulator"/>
    <property type="match status" value="1"/>
</dbReference>
<dbReference type="InterPro" id="IPR036097">
    <property type="entry name" value="HisK_dim/P_sf"/>
</dbReference>